<dbReference type="Pfam" id="PF18895">
    <property type="entry name" value="T4SS_pilin"/>
    <property type="match status" value="1"/>
</dbReference>
<reference evidence="4 5" key="1">
    <citation type="journal article" date="2016" name="Nat. Commun.">
        <title>Thousands of microbial genomes shed light on interconnected biogeochemical processes in an aquifer system.</title>
        <authorList>
            <person name="Anantharaman K."/>
            <person name="Brown C.T."/>
            <person name="Hug L.A."/>
            <person name="Sharon I."/>
            <person name="Castelle C.J."/>
            <person name="Probst A.J."/>
            <person name="Thomas B.C."/>
            <person name="Singh A."/>
            <person name="Wilkins M.J."/>
            <person name="Karaoz U."/>
            <person name="Brodie E.L."/>
            <person name="Williams K.H."/>
            <person name="Hubbard S.S."/>
            <person name="Banfield J.F."/>
        </authorList>
    </citation>
    <scope>NUCLEOTIDE SEQUENCE [LARGE SCALE GENOMIC DNA]</scope>
</reference>
<keyword evidence="3" id="KW-0732">Signal</keyword>
<evidence type="ECO:0000256" key="1">
    <source>
        <dbReference type="SAM" id="MobiDB-lite"/>
    </source>
</evidence>
<evidence type="ECO:0000256" key="3">
    <source>
        <dbReference type="SAM" id="SignalP"/>
    </source>
</evidence>
<feature type="chain" id="PRO_5009524394" evidence="3">
    <location>
        <begin position="21"/>
        <end position="133"/>
    </location>
</feature>
<feature type="region of interest" description="Disordered" evidence="1">
    <location>
        <begin position="112"/>
        <end position="133"/>
    </location>
</feature>
<dbReference type="EMBL" id="MFMM01000001">
    <property type="protein sequence ID" value="OGG85373.1"/>
    <property type="molecule type" value="Genomic_DNA"/>
</dbReference>
<keyword evidence="2" id="KW-1133">Transmembrane helix</keyword>
<name>A0A1F6FHN4_9BACT</name>
<evidence type="ECO:0000313" key="4">
    <source>
        <dbReference type="EMBL" id="OGG85373.1"/>
    </source>
</evidence>
<keyword evidence="2" id="KW-0472">Membrane</keyword>
<evidence type="ECO:0000256" key="2">
    <source>
        <dbReference type="SAM" id="Phobius"/>
    </source>
</evidence>
<feature type="transmembrane region" description="Helical" evidence="2">
    <location>
        <begin position="38"/>
        <end position="59"/>
    </location>
</feature>
<accession>A0A1F6FHN4</accession>
<feature type="compositionally biased region" description="Polar residues" evidence="1">
    <location>
        <begin position="112"/>
        <end position="122"/>
    </location>
</feature>
<organism evidence="4 5">
    <name type="scientific">Candidatus Kaiserbacteria bacterium RIFCSPLOWO2_12_FULL_45_26</name>
    <dbReference type="NCBI Taxonomy" id="1798525"/>
    <lineage>
        <taxon>Bacteria</taxon>
        <taxon>Candidatus Kaiseribacteriota</taxon>
    </lineage>
</organism>
<dbReference type="Proteomes" id="UP000177325">
    <property type="component" value="Unassembled WGS sequence"/>
</dbReference>
<gene>
    <name evidence="4" type="ORF">A3G90_04975</name>
</gene>
<dbReference type="InterPro" id="IPR043993">
    <property type="entry name" value="T4SS_pilin"/>
</dbReference>
<feature type="transmembrane region" description="Helical" evidence="2">
    <location>
        <begin position="79"/>
        <end position="101"/>
    </location>
</feature>
<keyword evidence="2" id="KW-0812">Transmembrane</keyword>
<feature type="signal peptide" evidence="3">
    <location>
        <begin position="1"/>
        <end position="20"/>
    </location>
</feature>
<comment type="caution">
    <text evidence="4">The sequence shown here is derived from an EMBL/GenBank/DDBJ whole genome shotgun (WGS) entry which is preliminary data.</text>
</comment>
<evidence type="ECO:0000313" key="5">
    <source>
        <dbReference type="Proteomes" id="UP000177325"/>
    </source>
</evidence>
<protein>
    <submittedName>
        <fullName evidence="4">Uncharacterized protein</fullName>
    </submittedName>
</protein>
<sequence length="133" mass="14459">MKKIIAPTIILAAFPFISHAQSFQGMFSNIVRFIDSTLIPFLFGIAFLFFVVNVFRYFILGGGNPDAQESAKSLATYGVAAFVFLIIFWGIVNMLIGSLGINSEPIRSDYVNSNRSDAPNSGNDGGLPFNALP</sequence>
<proteinExistence type="predicted"/>
<dbReference type="AlphaFoldDB" id="A0A1F6FHN4"/>